<dbReference type="EMBL" id="JANUBB010000015">
    <property type="protein sequence ID" value="MCS3953047.1"/>
    <property type="molecule type" value="Genomic_DNA"/>
</dbReference>
<dbReference type="EMBL" id="JANTYZ010000018">
    <property type="protein sequence ID" value="MCS3866701.1"/>
    <property type="molecule type" value="Genomic_DNA"/>
</dbReference>
<dbReference type="AlphaFoldDB" id="A0A9X2ZTX5"/>
<sequence>MLPEQTVLVVTAQTVATASPLQENYASRPKSYYQAGLLYMTVLVLTSGLNWGCP</sequence>
<evidence type="ECO:0000313" key="2">
    <source>
        <dbReference type="EMBL" id="MCS3866701.1"/>
    </source>
</evidence>
<accession>A0A9X2ZTX5</accession>
<protein>
    <submittedName>
        <fullName evidence="3">Short subunit fatty acids transporter</fullName>
    </submittedName>
</protein>
<dbReference type="Proteomes" id="UP001155010">
    <property type="component" value="Unassembled WGS sequence"/>
</dbReference>
<proteinExistence type="predicted"/>
<organism evidence="3 4">
    <name type="scientific">Salinibacter ruber</name>
    <dbReference type="NCBI Taxonomy" id="146919"/>
    <lineage>
        <taxon>Bacteria</taxon>
        <taxon>Pseudomonadati</taxon>
        <taxon>Rhodothermota</taxon>
        <taxon>Rhodothermia</taxon>
        <taxon>Rhodothermales</taxon>
        <taxon>Salinibacteraceae</taxon>
        <taxon>Salinibacter</taxon>
    </lineage>
</organism>
<comment type="caution">
    <text evidence="3">The sequence shown here is derived from an EMBL/GenBank/DDBJ whole genome shotgun (WGS) entry which is preliminary data.</text>
</comment>
<dbReference type="Proteomes" id="UP001155034">
    <property type="component" value="Unassembled WGS sequence"/>
</dbReference>
<evidence type="ECO:0000313" key="3">
    <source>
        <dbReference type="EMBL" id="MCS3953047.1"/>
    </source>
</evidence>
<keyword evidence="1" id="KW-0812">Transmembrane</keyword>
<gene>
    <name evidence="2" type="ORF">GGP82_003281</name>
    <name evidence="3" type="ORF">GGP83_003022</name>
</gene>
<name>A0A9X2ZTX5_9BACT</name>
<keyword evidence="1" id="KW-1133">Transmembrane helix</keyword>
<evidence type="ECO:0000256" key="1">
    <source>
        <dbReference type="SAM" id="Phobius"/>
    </source>
</evidence>
<keyword evidence="1" id="KW-0472">Membrane</keyword>
<feature type="transmembrane region" description="Helical" evidence="1">
    <location>
        <begin position="32"/>
        <end position="53"/>
    </location>
</feature>
<evidence type="ECO:0000313" key="4">
    <source>
        <dbReference type="Proteomes" id="UP001155010"/>
    </source>
</evidence>
<reference evidence="3" key="1">
    <citation type="submission" date="2022-08" db="EMBL/GenBank/DDBJ databases">
        <title>Genomic Encyclopedia of Type Strains, Phase V (KMG-V): Genome sequencing to study the core and pangenomes of soil and plant-associated prokaryotes.</title>
        <authorList>
            <person name="Whitman W."/>
        </authorList>
    </citation>
    <scope>NUCLEOTIDE SEQUENCE</scope>
    <source>
        <strain evidence="2">SP2016B</strain>
        <strain evidence="3">SP2017</strain>
    </source>
</reference>